<dbReference type="InterPro" id="IPR016161">
    <property type="entry name" value="Ald_DH/histidinol_DH"/>
</dbReference>
<dbReference type="CDD" id="cd07100">
    <property type="entry name" value="ALDH_SSADH1_GabD1"/>
    <property type="match status" value="1"/>
</dbReference>
<dbReference type="InterPro" id="IPR016163">
    <property type="entry name" value="Ald_DH_C"/>
</dbReference>
<feature type="active site" evidence="4">
    <location>
        <position position="229"/>
    </location>
</feature>
<dbReference type="InterPro" id="IPR016162">
    <property type="entry name" value="Ald_DH_N"/>
</dbReference>
<dbReference type="InterPro" id="IPR015590">
    <property type="entry name" value="Aldehyde_DH_dom"/>
</dbReference>
<dbReference type="AlphaFoldDB" id="A0A399M4X4"/>
<evidence type="ECO:0000313" key="8">
    <source>
        <dbReference type="Proteomes" id="UP000265875"/>
    </source>
</evidence>
<evidence type="ECO:0000256" key="2">
    <source>
        <dbReference type="ARBA" id="ARBA00022857"/>
    </source>
</evidence>
<dbReference type="Gene3D" id="3.40.309.10">
    <property type="entry name" value="Aldehyde Dehydrogenase, Chain A, domain 2"/>
    <property type="match status" value="1"/>
</dbReference>
<comment type="similarity">
    <text evidence="1 5">Belongs to the aldehyde dehydrogenase family.</text>
</comment>
<accession>A0A399M4X4</accession>
<dbReference type="PROSITE" id="PS00687">
    <property type="entry name" value="ALDEHYDE_DEHYDR_GLU"/>
    <property type="match status" value="1"/>
</dbReference>
<dbReference type="GO" id="GO:0004030">
    <property type="term" value="F:aldehyde dehydrogenase [NAD(P)+] activity"/>
    <property type="evidence" value="ECO:0007669"/>
    <property type="project" value="InterPro"/>
</dbReference>
<dbReference type="SUPFAM" id="SSF53720">
    <property type="entry name" value="ALDH-like"/>
    <property type="match status" value="1"/>
</dbReference>
<name>A0A399M4X4_9PSED</name>
<sequence>MKYQTIDPTNNKLIKTYQNHDDAFVESSLAAAHALYKSEWSKGPIQPRVKVLEKLADLIDARKEELAQIVVQEMGKLIGDARDEVWIIAEIARYYARNAEKFLAPVKHESSLGEAWTEHHPIGVILAVEPWNFPYYQLMRVLAPNLAAGNPVLAKHAISVPHCATIFEQLVNEAGAPKGAWTNLFVDAEQVANIIADDRVQGAAFTGSERAGAAIAAQAGKYLKKTTLEMGGNDVFVVLDDADLEKAVEIGVFSRLHISGQECISAKRFVLHEKIADQFIEKFTAAMADVKIGDPLDESTKLGPLSSAQARDNLAQQVKRAVDNGAQITLGGNVVEGPGNYFEPTILRNISRENPAYWEEFFGPVAQIYVVKDDDAAVELANDSRFGLAGVVFSSNIERAKSLASRIETGAIWINTFASTAPELPFGGVKRSGYGRELSELGIKEFVNQKLVLVKRD</sequence>
<gene>
    <name evidence="7" type="ORF">D0894_15425</name>
</gene>
<evidence type="ECO:0000256" key="1">
    <source>
        <dbReference type="ARBA" id="ARBA00009986"/>
    </source>
</evidence>
<dbReference type="InterPro" id="IPR044148">
    <property type="entry name" value="ALDH_GabD1-like"/>
</dbReference>
<organism evidence="7 8">
    <name type="scientific">Pseudomonas monteilii</name>
    <dbReference type="NCBI Taxonomy" id="76759"/>
    <lineage>
        <taxon>Bacteria</taxon>
        <taxon>Pseudomonadati</taxon>
        <taxon>Pseudomonadota</taxon>
        <taxon>Gammaproteobacteria</taxon>
        <taxon>Pseudomonadales</taxon>
        <taxon>Pseudomonadaceae</taxon>
        <taxon>Pseudomonas</taxon>
    </lineage>
</organism>
<dbReference type="Gene3D" id="3.40.605.10">
    <property type="entry name" value="Aldehyde Dehydrogenase, Chain A, domain 1"/>
    <property type="match status" value="1"/>
</dbReference>
<protein>
    <submittedName>
        <fullName evidence="7">NAD-dependent succinate-semialdehyde dehydrogenase</fullName>
    </submittedName>
</protein>
<dbReference type="FunFam" id="3.40.309.10:FF:000009">
    <property type="entry name" value="Aldehyde dehydrogenase A"/>
    <property type="match status" value="1"/>
</dbReference>
<evidence type="ECO:0000256" key="4">
    <source>
        <dbReference type="PROSITE-ProRule" id="PRU10007"/>
    </source>
</evidence>
<reference evidence="7 8" key="1">
    <citation type="submission" date="2018-08" db="EMBL/GenBank/DDBJ databases">
        <title>Draft genome sequence of the cyanotroph, Pseudomonas monteilii BCN3.</title>
        <authorList>
            <person name="Jones L.B."/>
            <person name="Kunz D.A."/>
        </authorList>
    </citation>
    <scope>NUCLEOTIDE SEQUENCE [LARGE SCALE GENOMIC DNA]</scope>
    <source>
        <strain evidence="7 8">BCN3</strain>
    </source>
</reference>
<dbReference type="PANTHER" id="PTHR43217:SF2">
    <property type="entry name" value="SUCCINATE-SEMIALDEHYDE DEHYDROGENASE [NADP(+)]"/>
    <property type="match status" value="1"/>
</dbReference>
<feature type="domain" description="Aldehyde dehydrogenase" evidence="6">
    <location>
        <begin position="3"/>
        <end position="452"/>
    </location>
</feature>
<evidence type="ECO:0000313" key="7">
    <source>
        <dbReference type="EMBL" id="RII76824.1"/>
    </source>
</evidence>
<dbReference type="InterPro" id="IPR029510">
    <property type="entry name" value="Ald_DH_CS_GLU"/>
</dbReference>
<dbReference type="GO" id="GO:0004777">
    <property type="term" value="F:succinate-semialdehyde dehydrogenase (NAD+) activity"/>
    <property type="evidence" value="ECO:0007669"/>
    <property type="project" value="TreeGrafter"/>
</dbReference>
<evidence type="ECO:0000256" key="3">
    <source>
        <dbReference type="ARBA" id="ARBA00023002"/>
    </source>
</evidence>
<keyword evidence="2" id="KW-0521">NADP</keyword>
<evidence type="ECO:0000259" key="6">
    <source>
        <dbReference type="Pfam" id="PF00171"/>
    </source>
</evidence>
<dbReference type="Proteomes" id="UP000265875">
    <property type="component" value="Unassembled WGS sequence"/>
</dbReference>
<dbReference type="InterPro" id="IPR047110">
    <property type="entry name" value="GABD/Sad-like"/>
</dbReference>
<dbReference type="FunFam" id="3.40.605.10:FF:000012">
    <property type="entry name" value="NAD-dependent succinate-semialdehyde dehydrogenase"/>
    <property type="match status" value="1"/>
</dbReference>
<dbReference type="EMBL" id="QWLL01000033">
    <property type="protein sequence ID" value="RII76824.1"/>
    <property type="molecule type" value="Genomic_DNA"/>
</dbReference>
<keyword evidence="3 5" id="KW-0560">Oxidoreductase</keyword>
<dbReference type="PANTHER" id="PTHR43217">
    <property type="entry name" value="SUCCINATE SEMIALDEHYDE DEHYDROGENASE [NAD(P)+] SAD"/>
    <property type="match status" value="1"/>
</dbReference>
<dbReference type="RefSeq" id="WP_119370433.1">
    <property type="nucleotide sequence ID" value="NZ_QWLL01000033.1"/>
</dbReference>
<proteinExistence type="inferred from homology"/>
<dbReference type="Pfam" id="PF00171">
    <property type="entry name" value="Aldedh"/>
    <property type="match status" value="1"/>
</dbReference>
<comment type="caution">
    <text evidence="7">The sequence shown here is derived from an EMBL/GenBank/DDBJ whole genome shotgun (WGS) entry which is preliminary data.</text>
</comment>
<evidence type="ECO:0000256" key="5">
    <source>
        <dbReference type="RuleBase" id="RU003345"/>
    </source>
</evidence>